<sequence>MAASKEVVVVTSPRPLRVKGEAPLHTKKKISLIANHYPVWISGGGTPTKRLKSTWRRQQSYENTSFVTLQENFPEEIYQYDVVIANVDINGNPGGGGDAAKKTEIPARVVSEIWKEFEKQNQAVLTWKVPFDGRKIVFTAGKLDFPNGDAYSVTLEMADPDDPDKRRRFKRPTEAKSGRVRLLIFSNRRGTVGGLSQTAVQGLDVALRHAPSFNYISCNHSFFNESPKKRIPLIGEDGKDWMLELLQGHYQSLCLGSEERATLNIDLASKAFYKKMSLAEYVGKACNLAENDSFDLDAWDEWYIEVATEALKGIN</sequence>
<keyword evidence="4" id="KW-1185">Reference proteome</keyword>
<accession>A0A226DQG2</accession>
<dbReference type="EMBL" id="LNIX01000014">
    <property type="protein sequence ID" value="OXA47084.1"/>
    <property type="molecule type" value="Genomic_DNA"/>
</dbReference>
<evidence type="ECO:0000259" key="2">
    <source>
        <dbReference type="Pfam" id="PF16486"/>
    </source>
</evidence>
<protein>
    <submittedName>
        <fullName evidence="3">Protein argonaute MEL1</fullName>
    </submittedName>
</protein>
<evidence type="ECO:0000313" key="4">
    <source>
        <dbReference type="Proteomes" id="UP000198287"/>
    </source>
</evidence>
<dbReference type="AlphaFoldDB" id="A0A226DQG2"/>
<dbReference type="STRING" id="158441.A0A226DQG2"/>
<evidence type="ECO:0000259" key="1">
    <source>
        <dbReference type="Pfam" id="PF08699"/>
    </source>
</evidence>
<dbReference type="OrthoDB" id="10252740at2759"/>
<feature type="domain" description="Argonaute linker 1" evidence="1">
    <location>
        <begin position="219"/>
        <end position="274"/>
    </location>
</feature>
<feature type="domain" description="Protein argonaute N-terminal" evidence="2">
    <location>
        <begin position="73"/>
        <end position="182"/>
    </location>
</feature>
<dbReference type="InterPro" id="IPR032474">
    <property type="entry name" value="Argonaute_N"/>
</dbReference>
<dbReference type="Proteomes" id="UP000198287">
    <property type="component" value="Unassembled WGS sequence"/>
</dbReference>
<name>A0A226DQG2_FOLCA</name>
<organism evidence="3 4">
    <name type="scientific">Folsomia candida</name>
    <name type="common">Springtail</name>
    <dbReference type="NCBI Taxonomy" id="158441"/>
    <lineage>
        <taxon>Eukaryota</taxon>
        <taxon>Metazoa</taxon>
        <taxon>Ecdysozoa</taxon>
        <taxon>Arthropoda</taxon>
        <taxon>Hexapoda</taxon>
        <taxon>Collembola</taxon>
        <taxon>Entomobryomorpha</taxon>
        <taxon>Isotomoidea</taxon>
        <taxon>Isotomidae</taxon>
        <taxon>Proisotominae</taxon>
        <taxon>Folsomia</taxon>
    </lineage>
</organism>
<proteinExistence type="predicted"/>
<comment type="caution">
    <text evidence="3">The sequence shown here is derived from an EMBL/GenBank/DDBJ whole genome shotgun (WGS) entry which is preliminary data.</text>
</comment>
<gene>
    <name evidence="3" type="ORF">Fcan01_18341</name>
</gene>
<dbReference type="InterPro" id="IPR014811">
    <property type="entry name" value="ArgoL1"/>
</dbReference>
<reference evidence="3 4" key="1">
    <citation type="submission" date="2015-12" db="EMBL/GenBank/DDBJ databases">
        <title>The genome of Folsomia candida.</title>
        <authorList>
            <person name="Faddeeva A."/>
            <person name="Derks M.F."/>
            <person name="Anvar Y."/>
            <person name="Smit S."/>
            <person name="Van Straalen N."/>
            <person name="Roelofs D."/>
        </authorList>
    </citation>
    <scope>NUCLEOTIDE SEQUENCE [LARGE SCALE GENOMIC DNA]</scope>
    <source>
        <strain evidence="3 4">VU population</strain>
        <tissue evidence="3">Whole body</tissue>
    </source>
</reference>
<dbReference type="Pfam" id="PF16486">
    <property type="entry name" value="ArgoN"/>
    <property type="match status" value="1"/>
</dbReference>
<evidence type="ECO:0000313" key="3">
    <source>
        <dbReference type="EMBL" id="OXA47084.1"/>
    </source>
</evidence>
<dbReference type="Pfam" id="PF08699">
    <property type="entry name" value="ArgoL1"/>
    <property type="match status" value="1"/>
</dbReference>
<dbReference type="PANTHER" id="PTHR22891">
    <property type="entry name" value="EUKARYOTIC TRANSLATION INITIATION FACTOR 2C"/>
    <property type="match status" value="1"/>
</dbReference>